<dbReference type="PANTHER" id="PTHR45615:SF40">
    <property type="entry name" value="MYOSIN HEAVY CHAIN, NON-MUSCLE"/>
    <property type="match status" value="1"/>
</dbReference>
<keyword evidence="1" id="KW-0175">Coiled coil</keyword>
<dbReference type="EMBL" id="JAUUIA010000001">
    <property type="protein sequence ID" value="MDP0965573.1"/>
    <property type="molecule type" value="Genomic_DNA"/>
</dbReference>
<comment type="caution">
    <text evidence="3">The sequence shown here is derived from an EMBL/GenBank/DDBJ whole genome shotgun (WGS) entry which is preliminary data.</text>
</comment>
<evidence type="ECO:0000259" key="2">
    <source>
        <dbReference type="Pfam" id="PF06791"/>
    </source>
</evidence>
<dbReference type="Proteomes" id="UP001244490">
    <property type="component" value="Unassembled WGS sequence"/>
</dbReference>
<evidence type="ECO:0000313" key="3">
    <source>
        <dbReference type="EMBL" id="MDP0965573.1"/>
    </source>
</evidence>
<dbReference type="GO" id="GO:0051015">
    <property type="term" value="F:actin filament binding"/>
    <property type="evidence" value="ECO:0007669"/>
    <property type="project" value="TreeGrafter"/>
</dbReference>
<feature type="coiled-coil region" evidence="1">
    <location>
        <begin position="202"/>
        <end position="240"/>
    </location>
</feature>
<dbReference type="Pfam" id="PF24622">
    <property type="entry name" value="TMP_4"/>
    <property type="match status" value="1"/>
</dbReference>
<feature type="domain" description="Bacteriophage tail tape measure N-terminal" evidence="2">
    <location>
        <begin position="296"/>
        <end position="359"/>
    </location>
</feature>
<sequence>MTEQTSRLAIILDSTGAEKNADSLASALNKITAEGEKAEFATDNLSAATKDLNSHLKVGPKHAIENAKSTRSQREEIEKLLDKLDPTSKAFDELDKAMERLKKANLSGVLGAEEFSHYSTIIDQTRNRLQSAQDELTGFTQAQREAAKAAQDSAAQQAQQERILTQLQARLDPVTHALQALDDQQRQIFEYTYSGALSIQQYDAYSAKIAEARRELNGEAQAEREAVKAQEEQRASLQRLVGQLDPFSAALDKIKKQRAELSAAKDAGLLTPEYHAELSNKLDLTEKGLNQVSNEMRYGAISAGQYKNAMRLLPAQLNDIAVGLAGGMPLFTIFMQQGSQIADSFGGWGNLFEIIKQQLLGAGDAADESSDSLSANANSLSENAENAKKLTGFLNPMTIGIGALVAVVGTLTYAWYKGSQEQQEFNKSLVLTGNIAGVTTGQLADMARSVADNTGNTTAAAAQALNRVVSGGKIATGSMQTVTEAVVAMNDATDESIDSMVADFEKIAQNPVAAIGELNDKYHFLTLATYNQIKALQDEGNQQEAARLATETYAATMKQRADQIQGNLGSLEQAWKWLGDAAKGAWDAMLDIGREKSIEQKIAEAQDELGRTQKSLSDLNAGQSKYAGPYGAWKSSDLSMLQKGVDAAKARLASLQSEKMAQDAINESYDPYLKKQQEGIKLQQKADAFSQKYQTRQQQRAKELAELSKYRGKYTQEEYDRIYSEINDRYKDPKSPKTPKGKAYTEDAATRLLDQINQQTAAMQSQLDASDKLNSATQARIKFEQQIADLKSKTQLTADQKSILSRSDEILQAYKQQEALQNSVKTLDDYRKMQEQVKTKDERTNDLLKTRLELLEKAKATGQLKPGEYEKTRADIYQNTDMQLPSTVRNVVGNLTPTGGRLSGTFEGMQGQINEYDQAQQELQRWLAAQEEAYAKAGEITAEGEARMTSIRQRAADANQVIEAQKNTIISAATQSLFDSTADIMRTGFGEQSAIYKVAFAASKAFAIADSMVKIQQAIASGAVSAPYPANIIAMASIAAQTASIVSNIQAVSGVGFASGGYTGPGGKYQPAGIVHKGEYVFDQASTNRIGVSQLEALRNGQPLDATLGRTGFGTGVQNVNSDNSSKTTIHAPIEQHFHTPPGVTPDQMALSMAQTQKRATTEALDQVAAQVLRGDGKVGKAMRSKYPGRGLE</sequence>
<protein>
    <submittedName>
        <fullName evidence="3">Phage tail length tape measure family protein</fullName>
    </submittedName>
</protein>
<name>A0AAW8A7U8_KLEPN</name>
<dbReference type="RefSeq" id="WP_305201955.1">
    <property type="nucleotide sequence ID" value="NZ_JAUUIA010000001.1"/>
</dbReference>
<dbReference type="GO" id="GO:0005737">
    <property type="term" value="C:cytoplasm"/>
    <property type="evidence" value="ECO:0007669"/>
    <property type="project" value="TreeGrafter"/>
</dbReference>
<accession>A0AAW8A7U8</accession>
<feature type="domain" description="Bacteriophage tail tape measure N-terminal" evidence="2">
    <location>
        <begin position="388"/>
        <end position="534"/>
    </location>
</feature>
<proteinExistence type="predicted"/>
<dbReference type="GO" id="GO:0032982">
    <property type="term" value="C:myosin filament"/>
    <property type="evidence" value="ECO:0007669"/>
    <property type="project" value="TreeGrafter"/>
</dbReference>
<dbReference type="AlphaFoldDB" id="A0AAW8A7U8"/>
<feature type="coiled-coil region" evidence="1">
    <location>
        <begin position="909"/>
        <end position="936"/>
    </location>
</feature>
<dbReference type="GO" id="GO:0000146">
    <property type="term" value="F:microfilament motor activity"/>
    <property type="evidence" value="ECO:0007669"/>
    <property type="project" value="TreeGrafter"/>
</dbReference>
<gene>
    <name evidence="3" type="ORF">Q6294_00710</name>
</gene>
<evidence type="ECO:0000256" key="1">
    <source>
        <dbReference type="SAM" id="Coils"/>
    </source>
</evidence>
<reference evidence="3" key="1">
    <citation type="submission" date="2023-07" db="EMBL/GenBank/DDBJ databases">
        <authorList>
            <person name="Peng Z."/>
        </authorList>
    </citation>
    <scope>NUCLEOTIDE SEQUENCE</scope>
    <source>
        <strain evidence="3">KP219</strain>
    </source>
</reference>
<feature type="coiled-coil region" evidence="1">
    <location>
        <begin position="554"/>
        <end position="658"/>
    </location>
</feature>
<dbReference type="InterPro" id="IPR009628">
    <property type="entry name" value="Phage_tape_measure_N"/>
</dbReference>
<dbReference type="PANTHER" id="PTHR45615">
    <property type="entry name" value="MYOSIN HEAVY CHAIN, NON-MUSCLE"/>
    <property type="match status" value="1"/>
</dbReference>
<evidence type="ECO:0000313" key="4">
    <source>
        <dbReference type="Proteomes" id="UP001244490"/>
    </source>
</evidence>
<dbReference type="Pfam" id="PF06791">
    <property type="entry name" value="TMP_2"/>
    <property type="match status" value="2"/>
</dbReference>
<dbReference type="GO" id="GO:0016460">
    <property type="term" value="C:myosin II complex"/>
    <property type="evidence" value="ECO:0007669"/>
    <property type="project" value="TreeGrafter"/>
</dbReference>
<organism evidence="3 4">
    <name type="scientific">Klebsiella pneumoniae</name>
    <dbReference type="NCBI Taxonomy" id="573"/>
    <lineage>
        <taxon>Bacteria</taxon>
        <taxon>Pseudomonadati</taxon>
        <taxon>Pseudomonadota</taxon>
        <taxon>Gammaproteobacteria</taxon>
        <taxon>Enterobacterales</taxon>
        <taxon>Enterobacteriaceae</taxon>
        <taxon>Klebsiella/Raoultella group</taxon>
        <taxon>Klebsiella</taxon>
        <taxon>Klebsiella pneumoniae complex</taxon>
    </lineage>
</organism>